<sequence>MKKRYTALTVAASLLVGALVVVGWLAFVNFGDNKFNRGYNSGLIQGRRQVVDAILINVANEGNVVIRQGEQSITLVLERAE</sequence>
<dbReference type="EMBL" id="LAZR01003295">
    <property type="protein sequence ID" value="KKN19872.1"/>
    <property type="molecule type" value="Genomic_DNA"/>
</dbReference>
<keyword evidence="1" id="KW-0472">Membrane</keyword>
<accession>A0A0F9P641</accession>
<proteinExistence type="predicted"/>
<keyword evidence="1" id="KW-0812">Transmembrane</keyword>
<feature type="transmembrane region" description="Helical" evidence="1">
    <location>
        <begin position="7"/>
        <end position="27"/>
    </location>
</feature>
<reference evidence="2" key="1">
    <citation type="journal article" date="2015" name="Nature">
        <title>Complex archaea that bridge the gap between prokaryotes and eukaryotes.</title>
        <authorList>
            <person name="Spang A."/>
            <person name="Saw J.H."/>
            <person name="Jorgensen S.L."/>
            <person name="Zaremba-Niedzwiedzka K."/>
            <person name="Martijn J."/>
            <person name="Lind A.E."/>
            <person name="van Eijk R."/>
            <person name="Schleper C."/>
            <person name="Guy L."/>
            <person name="Ettema T.J."/>
        </authorList>
    </citation>
    <scope>NUCLEOTIDE SEQUENCE</scope>
</reference>
<protein>
    <submittedName>
        <fullName evidence="2">Uncharacterized protein</fullName>
    </submittedName>
</protein>
<organism evidence="2">
    <name type="scientific">marine sediment metagenome</name>
    <dbReference type="NCBI Taxonomy" id="412755"/>
    <lineage>
        <taxon>unclassified sequences</taxon>
        <taxon>metagenomes</taxon>
        <taxon>ecological metagenomes</taxon>
    </lineage>
</organism>
<evidence type="ECO:0000313" key="2">
    <source>
        <dbReference type="EMBL" id="KKN19872.1"/>
    </source>
</evidence>
<gene>
    <name evidence="2" type="ORF">LCGC14_0941360</name>
</gene>
<evidence type="ECO:0000256" key="1">
    <source>
        <dbReference type="SAM" id="Phobius"/>
    </source>
</evidence>
<comment type="caution">
    <text evidence="2">The sequence shown here is derived from an EMBL/GenBank/DDBJ whole genome shotgun (WGS) entry which is preliminary data.</text>
</comment>
<dbReference type="AlphaFoldDB" id="A0A0F9P641"/>
<keyword evidence="1" id="KW-1133">Transmembrane helix</keyword>
<name>A0A0F9P641_9ZZZZ</name>